<comment type="caution">
    <text evidence="1">The sequence shown here is derived from an EMBL/GenBank/DDBJ whole genome shotgun (WGS) entry which is preliminary data.</text>
</comment>
<dbReference type="PANTHER" id="PTHR43611">
    <property type="entry name" value="ALPHA-D-GLUCOSE 1-PHOSPHATE PHOSPHATASE"/>
    <property type="match status" value="1"/>
</dbReference>
<dbReference type="STRING" id="1618647.UW30_C0019G0005"/>
<dbReference type="EMBL" id="LCHU01000019">
    <property type="protein sequence ID" value="KKT40666.1"/>
    <property type="molecule type" value="Genomic_DNA"/>
</dbReference>
<dbReference type="Gene3D" id="3.40.50.1000">
    <property type="entry name" value="HAD superfamily/HAD-like"/>
    <property type="match status" value="1"/>
</dbReference>
<accession>A0A0G1GZV5</accession>
<organism evidence="1 2">
    <name type="scientific">Candidatus Giovannonibacteria bacterium GW2011_GWA2_44_13b</name>
    <dbReference type="NCBI Taxonomy" id="1618647"/>
    <lineage>
        <taxon>Bacteria</taxon>
        <taxon>Candidatus Giovannoniibacteriota</taxon>
    </lineage>
</organism>
<proteinExistence type="predicted"/>
<dbReference type="PANTHER" id="PTHR43611:SF3">
    <property type="entry name" value="FLAVIN MONONUCLEOTIDE HYDROLASE 1, CHLOROPLATIC"/>
    <property type="match status" value="1"/>
</dbReference>
<gene>
    <name evidence="1" type="ORF">UW30_C0019G0005</name>
</gene>
<dbReference type="Proteomes" id="UP000034736">
    <property type="component" value="Unassembled WGS sequence"/>
</dbReference>
<dbReference type="InterPro" id="IPR023214">
    <property type="entry name" value="HAD_sf"/>
</dbReference>
<reference evidence="1 2" key="1">
    <citation type="journal article" date="2015" name="Nature">
        <title>rRNA introns, odd ribosomes, and small enigmatic genomes across a large radiation of phyla.</title>
        <authorList>
            <person name="Brown C.T."/>
            <person name="Hug L.A."/>
            <person name="Thomas B.C."/>
            <person name="Sharon I."/>
            <person name="Castelle C.J."/>
            <person name="Singh A."/>
            <person name="Wilkins M.J."/>
            <person name="Williams K.H."/>
            <person name="Banfield J.F."/>
        </authorList>
    </citation>
    <scope>NUCLEOTIDE SEQUENCE [LARGE SCALE GENOMIC DNA]</scope>
</reference>
<dbReference type="InterPro" id="IPR041492">
    <property type="entry name" value="HAD_2"/>
</dbReference>
<sequence>MIKTILLDAGGVLYLNNGGKGYVNPPLLRFIQKNQDRYIFGVISMTQYDLENILAQDNIRQLFDIVLTTGKENLDKTNPEIYQLALKQLHSSAEEAIFIDNYEEYVQVAEKAGIKSILYTTFEKLESRLRALGINV</sequence>
<evidence type="ECO:0000313" key="1">
    <source>
        <dbReference type="EMBL" id="KKT40666.1"/>
    </source>
</evidence>
<name>A0A0G1GZV5_9BACT</name>
<protein>
    <submittedName>
        <fullName evidence="1">HAD-superfamily hydrolase, subfamily IA, variant 3</fullName>
    </submittedName>
</protein>
<dbReference type="InterPro" id="IPR036412">
    <property type="entry name" value="HAD-like_sf"/>
</dbReference>
<evidence type="ECO:0000313" key="2">
    <source>
        <dbReference type="Proteomes" id="UP000034736"/>
    </source>
</evidence>
<dbReference type="GO" id="GO:0016787">
    <property type="term" value="F:hydrolase activity"/>
    <property type="evidence" value="ECO:0007669"/>
    <property type="project" value="UniProtKB-KW"/>
</dbReference>
<keyword evidence="1" id="KW-0378">Hydrolase</keyword>
<dbReference type="Pfam" id="PF13419">
    <property type="entry name" value="HAD_2"/>
    <property type="match status" value="1"/>
</dbReference>
<dbReference type="AlphaFoldDB" id="A0A0G1GZV5"/>
<dbReference type="SUPFAM" id="SSF56784">
    <property type="entry name" value="HAD-like"/>
    <property type="match status" value="1"/>
</dbReference>